<dbReference type="GO" id="GO:0006508">
    <property type="term" value="P:proteolysis"/>
    <property type="evidence" value="ECO:0007669"/>
    <property type="project" value="UniProtKB-KW"/>
</dbReference>
<gene>
    <name evidence="4" type="ORF">FPFC_030920</name>
</gene>
<keyword evidence="2" id="KW-1133">Transmembrane helix</keyword>
<dbReference type="OrthoDB" id="8607342at2"/>
<feature type="transmembrane region" description="Helical" evidence="2">
    <location>
        <begin position="201"/>
        <end position="219"/>
    </location>
</feature>
<keyword evidence="5" id="KW-1185">Reference proteome</keyword>
<reference evidence="4 5" key="1">
    <citation type="journal article" date="2015" name="BMC Genomics">
        <title>Comparative genomics of Fructobacillus spp. and Leuconostoc spp. reveals niche-specific evolution of Fructobacillus spp.</title>
        <authorList>
            <person name="Endo A."/>
            <person name="Tanizawa Y."/>
            <person name="Tanaka N."/>
            <person name="Maeno S."/>
            <person name="Kumar H."/>
            <person name="Shiwa Y."/>
            <person name="Okada S."/>
            <person name="Yoshikawa H."/>
            <person name="Dicks L."/>
            <person name="Nakagawa J."/>
            <person name="Arita M."/>
        </authorList>
    </citation>
    <scope>NUCLEOTIDE SEQUENCE [LARGE SCALE GENOMIC DNA]</scope>
    <source>
        <strain evidence="4 5">DSM 15468</strain>
    </source>
</reference>
<evidence type="ECO:0000313" key="4">
    <source>
        <dbReference type="EMBL" id="GAP02912.1"/>
    </source>
</evidence>
<keyword evidence="2" id="KW-0472">Membrane</keyword>
<dbReference type="PANTHER" id="PTHR36435:SF1">
    <property type="entry name" value="CAAX AMINO TERMINAL PROTEASE FAMILY PROTEIN"/>
    <property type="match status" value="1"/>
</dbReference>
<keyword evidence="4" id="KW-0645">Protease</keyword>
<dbReference type="PANTHER" id="PTHR36435">
    <property type="entry name" value="SLR1288 PROTEIN"/>
    <property type="match status" value="1"/>
</dbReference>
<feature type="transmembrane region" description="Helical" evidence="2">
    <location>
        <begin position="231"/>
        <end position="250"/>
    </location>
</feature>
<dbReference type="InterPro" id="IPR052710">
    <property type="entry name" value="CAAX_protease"/>
</dbReference>
<proteinExistence type="inferred from homology"/>
<feature type="transmembrane region" description="Helical" evidence="2">
    <location>
        <begin position="90"/>
        <end position="113"/>
    </location>
</feature>
<dbReference type="EMBL" id="DF968065">
    <property type="protein sequence ID" value="GAP02912.1"/>
    <property type="molecule type" value="Genomic_DNA"/>
</dbReference>
<dbReference type="RefSeq" id="WP_059378050.1">
    <property type="nucleotide sequence ID" value="NZ_DF968065.1"/>
</dbReference>
<feature type="transmembrane region" description="Helical" evidence="2">
    <location>
        <begin position="145"/>
        <end position="165"/>
    </location>
</feature>
<evidence type="ECO:0000313" key="5">
    <source>
        <dbReference type="Proteomes" id="UP000061227"/>
    </source>
</evidence>
<feature type="transmembrane region" description="Helical" evidence="2">
    <location>
        <begin position="20"/>
        <end position="39"/>
    </location>
</feature>
<organism evidence="4 5">
    <name type="scientific">Fructobacillus pseudoficulneus</name>
    <dbReference type="NCBI Taxonomy" id="220714"/>
    <lineage>
        <taxon>Bacteria</taxon>
        <taxon>Bacillati</taxon>
        <taxon>Bacillota</taxon>
        <taxon>Bacilli</taxon>
        <taxon>Lactobacillales</taxon>
        <taxon>Lactobacillaceae</taxon>
        <taxon>Fructobacillus</taxon>
    </lineage>
</organism>
<dbReference type="Proteomes" id="UP000061227">
    <property type="component" value="Unassembled WGS sequence"/>
</dbReference>
<keyword evidence="2" id="KW-0812">Transmembrane</keyword>
<dbReference type="GO" id="GO:0080120">
    <property type="term" value="P:CAAX-box protein maturation"/>
    <property type="evidence" value="ECO:0007669"/>
    <property type="project" value="UniProtKB-ARBA"/>
</dbReference>
<accession>A0A3F3GXU9</accession>
<dbReference type="STRING" id="220714.SAMN05660469_1401"/>
<name>A0A3F3GXU9_9LACO</name>
<feature type="transmembrane region" description="Helical" evidence="2">
    <location>
        <begin position="51"/>
        <end position="69"/>
    </location>
</feature>
<dbReference type="GO" id="GO:0004175">
    <property type="term" value="F:endopeptidase activity"/>
    <property type="evidence" value="ECO:0007669"/>
    <property type="project" value="UniProtKB-ARBA"/>
</dbReference>
<evidence type="ECO:0000256" key="2">
    <source>
        <dbReference type="SAM" id="Phobius"/>
    </source>
</evidence>
<sequence length="251" mass="28650">MNRQQSKIIQRLQSSKTFILNLSSFLGFFLLEYVAMVFIQGSVLFEGDKRYALLIMGLGLSYCFIRFGLKAIGRQKILSRSSLSLRQIKWPNFADAKVLIGAYLLGWSGMVIWNEIEVLFFYKLTHGTTENQAAIDDLMHVGGSYSLVMFSLVIVFLGPIMEEILFRGLFFRYFNSLKFPWLVVALSALTFGFYHLSSYSWVSLLDLPPYAIIGFALAYTYKKTGKLSSSIFIHVFHNGWIQIVSIIALLH</sequence>
<protein>
    <submittedName>
        <fullName evidence="4">CAAX amino terminal protease family protein</fullName>
    </submittedName>
</protein>
<comment type="similarity">
    <text evidence="1">Belongs to the UPF0177 family.</text>
</comment>
<feature type="domain" description="CAAX prenyl protease 2/Lysostaphin resistance protein A-like" evidence="3">
    <location>
        <begin position="147"/>
        <end position="239"/>
    </location>
</feature>
<keyword evidence="4" id="KW-0378">Hydrolase</keyword>
<evidence type="ECO:0000256" key="1">
    <source>
        <dbReference type="ARBA" id="ARBA00009067"/>
    </source>
</evidence>
<dbReference type="AlphaFoldDB" id="A0A3F3GXU9"/>
<dbReference type="Pfam" id="PF02517">
    <property type="entry name" value="Rce1-like"/>
    <property type="match status" value="1"/>
</dbReference>
<feature type="transmembrane region" description="Helical" evidence="2">
    <location>
        <begin position="177"/>
        <end position="195"/>
    </location>
</feature>
<dbReference type="InterPro" id="IPR003675">
    <property type="entry name" value="Rce1/LyrA-like_dom"/>
</dbReference>
<evidence type="ECO:0000259" key="3">
    <source>
        <dbReference type="Pfam" id="PF02517"/>
    </source>
</evidence>